<dbReference type="RefSeq" id="WP_234760738.1">
    <property type="nucleotide sequence ID" value="NZ_JAKEIP010000005.1"/>
</dbReference>
<reference evidence="1" key="1">
    <citation type="submission" date="2022-01" db="EMBL/GenBank/DDBJ databases">
        <title>Draft Genome Sequences of Seven Type Strains of the Genus Streptomyces.</title>
        <authorList>
            <person name="Aziz S."/>
            <person name="Coretto E."/>
            <person name="Chronakova A."/>
            <person name="Sproer C."/>
            <person name="Huber K."/>
            <person name="Nouioui I."/>
            <person name="Gross H."/>
        </authorList>
    </citation>
    <scope>NUCLEOTIDE SEQUENCE</scope>
    <source>
        <strain evidence="1">DSM 103493</strain>
    </source>
</reference>
<organism evidence="1 2">
    <name type="scientific">Streptomyces muensis</name>
    <dbReference type="NCBI Taxonomy" id="1077944"/>
    <lineage>
        <taxon>Bacteria</taxon>
        <taxon>Bacillati</taxon>
        <taxon>Actinomycetota</taxon>
        <taxon>Actinomycetes</taxon>
        <taxon>Kitasatosporales</taxon>
        <taxon>Streptomycetaceae</taxon>
        <taxon>Streptomyces</taxon>
    </lineage>
</organism>
<comment type="caution">
    <text evidence="1">The sequence shown here is derived from an EMBL/GenBank/DDBJ whole genome shotgun (WGS) entry which is preliminary data.</text>
</comment>
<evidence type="ECO:0000313" key="1">
    <source>
        <dbReference type="EMBL" id="MCF1592430.1"/>
    </source>
</evidence>
<evidence type="ECO:0000313" key="2">
    <source>
        <dbReference type="Proteomes" id="UP001139384"/>
    </source>
</evidence>
<dbReference type="AlphaFoldDB" id="A0A9X1PTW2"/>
<accession>A0A9X1PTW2</accession>
<gene>
    <name evidence="1" type="ORF">L0P92_02445</name>
</gene>
<keyword evidence="2" id="KW-1185">Reference proteome</keyword>
<name>A0A9X1PTW2_STRM4</name>
<dbReference type="EMBL" id="JAKEIP010000005">
    <property type="protein sequence ID" value="MCF1592430.1"/>
    <property type="molecule type" value="Genomic_DNA"/>
</dbReference>
<protein>
    <submittedName>
        <fullName evidence="1">Uncharacterized protein</fullName>
    </submittedName>
</protein>
<sequence length="127" mass="13722">MAVIAPERTIGLPAERNLAELSKDDQDLHWALMALLGYEGGAATVDGGLSDKVERLAIAQQAAQNARISLPATAEIAECNECGLIFNADHAKEVEGLTLCGEHAHAWSLANDENYGRDDTTFESRWD</sequence>
<dbReference type="Proteomes" id="UP001139384">
    <property type="component" value="Unassembled WGS sequence"/>
</dbReference>
<proteinExistence type="predicted"/>